<evidence type="ECO:0000313" key="2">
    <source>
        <dbReference type="Proteomes" id="UP000070054"/>
    </source>
</evidence>
<organism evidence="1 2">
    <name type="scientific">Colletotrichum nymphaeae SA-01</name>
    <dbReference type="NCBI Taxonomy" id="1460502"/>
    <lineage>
        <taxon>Eukaryota</taxon>
        <taxon>Fungi</taxon>
        <taxon>Dikarya</taxon>
        <taxon>Ascomycota</taxon>
        <taxon>Pezizomycotina</taxon>
        <taxon>Sordariomycetes</taxon>
        <taxon>Hypocreomycetidae</taxon>
        <taxon>Glomerellales</taxon>
        <taxon>Glomerellaceae</taxon>
        <taxon>Colletotrichum</taxon>
        <taxon>Colletotrichum acutatum species complex</taxon>
    </lineage>
</organism>
<sequence length="27" mass="3071">MVSVEDEEDEDEILANQRPIVGSVSFY</sequence>
<gene>
    <name evidence="1" type="ORF">CNYM01_11960</name>
</gene>
<proteinExistence type="predicted"/>
<dbReference type="EMBL" id="JEMN01001204">
    <property type="protein sequence ID" value="KXH44439.1"/>
    <property type="molecule type" value="Genomic_DNA"/>
</dbReference>
<name>A0A135T8L4_9PEZI</name>
<accession>A0A135T8L4</accession>
<dbReference type="AlphaFoldDB" id="A0A135T8L4"/>
<evidence type="ECO:0000313" key="1">
    <source>
        <dbReference type="EMBL" id="KXH44439.1"/>
    </source>
</evidence>
<reference evidence="1 2" key="1">
    <citation type="submission" date="2014-02" db="EMBL/GenBank/DDBJ databases">
        <title>The genome sequence of Colletotrichum nymphaeae SA-01.</title>
        <authorList>
            <person name="Baroncelli R."/>
            <person name="Thon M.R."/>
        </authorList>
    </citation>
    <scope>NUCLEOTIDE SEQUENCE [LARGE SCALE GENOMIC DNA]</scope>
    <source>
        <strain evidence="1 2">SA-01</strain>
    </source>
</reference>
<dbReference type="Proteomes" id="UP000070054">
    <property type="component" value="Unassembled WGS sequence"/>
</dbReference>
<protein>
    <submittedName>
        <fullName evidence="1">Uncharacterized protein</fullName>
    </submittedName>
</protein>
<comment type="caution">
    <text evidence="1">The sequence shown here is derived from an EMBL/GenBank/DDBJ whole genome shotgun (WGS) entry which is preliminary data.</text>
</comment>
<keyword evidence="2" id="KW-1185">Reference proteome</keyword>